<evidence type="ECO:0000313" key="2">
    <source>
        <dbReference type="EMBL" id="CAH3192148.1"/>
    </source>
</evidence>
<comment type="caution">
    <text evidence="2">The sequence shown here is derived from an EMBL/GenBank/DDBJ whole genome shotgun (WGS) entry which is preliminary data.</text>
</comment>
<evidence type="ECO:0000313" key="3">
    <source>
        <dbReference type="Proteomes" id="UP001159427"/>
    </source>
</evidence>
<keyword evidence="1" id="KW-0175">Coiled coil</keyword>
<sequence length="199" mass="22902">MKEQLKQVERLLNGMVAKIIDQVSSNQTEERKLLETKIGNQMLKLKGEIWSSRENQTKELGQELQQQTQELKREIKDSEVNQTKKFKQEIQNETMGLTHEIKDFEICATKGNQTVEVALSPPIAPKLSPLELLPGYAEIVPLNRNLSKDEVYKREISTPSDFNPHVPNINKTISNYSHPVSTAHPHYHRFSPGFHYPIF</sequence>
<organism evidence="2 3">
    <name type="scientific">Porites evermanni</name>
    <dbReference type="NCBI Taxonomy" id="104178"/>
    <lineage>
        <taxon>Eukaryota</taxon>
        <taxon>Metazoa</taxon>
        <taxon>Cnidaria</taxon>
        <taxon>Anthozoa</taxon>
        <taxon>Hexacorallia</taxon>
        <taxon>Scleractinia</taxon>
        <taxon>Fungiina</taxon>
        <taxon>Poritidae</taxon>
        <taxon>Porites</taxon>
    </lineage>
</organism>
<name>A0ABN8SQV0_9CNID</name>
<proteinExistence type="predicted"/>
<dbReference type="EMBL" id="CALNXI010003097">
    <property type="protein sequence ID" value="CAH3192148.1"/>
    <property type="molecule type" value="Genomic_DNA"/>
</dbReference>
<keyword evidence="3" id="KW-1185">Reference proteome</keyword>
<protein>
    <submittedName>
        <fullName evidence="2">Uncharacterized protein</fullName>
    </submittedName>
</protein>
<gene>
    <name evidence="2" type="ORF">PEVE_00023313</name>
</gene>
<accession>A0ABN8SQV0</accession>
<reference evidence="2 3" key="1">
    <citation type="submission" date="2022-05" db="EMBL/GenBank/DDBJ databases">
        <authorList>
            <consortium name="Genoscope - CEA"/>
            <person name="William W."/>
        </authorList>
    </citation>
    <scope>NUCLEOTIDE SEQUENCE [LARGE SCALE GENOMIC DNA]</scope>
</reference>
<dbReference type="Proteomes" id="UP001159427">
    <property type="component" value="Unassembled WGS sequence"/>
</dbReference>
<evidence type="ECO:0000256" key="1">
    <source>
        <dbReference type="SAM" id="Coils"/>
    </source>
</evidence>
<feature type="coiled-coil region" evidence="1">
    <location>
        <begin position="54"/>
        <end position="81"/>
    </location>
</feature>